<organism evidence="6 8">
    <name type="scientific">Oenococcus oeni</name>
    <name type="common">Leuconostoc oenos</name>
    <dbReference type="NCBI Taxonomy" id="1247"/>
    <lineage>
        <taxon>Bacteria</taxon>
        <taxon>Bacillati</taxon>
        <taxon>Bacillota</taxon>
        <taxon>Bacilli</taxon>
        <taxon>Lactobacillales</taxon>
        <taxon>Lactobacillaceae</taxon>
        <taxon>Oenococcus</taxon>
    </lineage>
</organism>
<accession>A0A6N4A7D5</accession>
<evidence type="ECO:0000256" key="4">
    <source>
        <dbReference type="ARBA" id="ARBA00023136"/>
    </source>
</evidence>
<evidence type="ECO:0000256" key="2">
    <source>
        <dbReference type="ARBA" id="ARBA00022692"/>
    </source>
</evidence>
<feature type="transmembrane region" description="Helical" evidence="5">
    <location>
        <begin position="6"/>
        <end position="29"/>
    </location>
</feature>
<protein>
    <submittedName>
        <fullName evidence="6">Cation transporter</fullName>
    </submittedName>
    <submittedName>
        <fullName evidence="7">Malate (2-oxoglutarate) transporter</fullName>
    </submittedName>
</protein>
<comment type="subcellular location">
    <subcellularLocation>
        <location evidence="1">Membrane</location>
        <topology evidence="1">Multi-pass membrane protein</topology>
    </subcellularLocation>
</comment>
<feature type="transmembrane region" description="Helical" evidence="5">
    <location>
        <begin position="392"/>
        <end position="414"/>
    </location>
</feature>
<proteinExistence type="predicted"/>
<evidence type="ECO:0000313" key="7">
    <source>
        <dbReference type="EMBL" id="VDB98405.1"/>
    </source>
</evidence>
<gene>
    <name evidence="6" type="ORF">ATX59_05685</name>
    <name evidence="7" type="ORF">OENI_1170</name>
</gene>
<name>A0A6N4A7D5_OENOE</name>
<keyword evidence="4 5" id="KW-0472">Membrane</keyword>
<dbReference type="Proteomes" id="UP000294726">
    <property type="component" value="Chromosome"/>
</dbReference>
<evidence type="ECO:0000313" key="6">
    <source>
        <dbReference type="EMBL" id="OIM21121.1"/>
    </source>
</evidence>
<reference evidence="6 8" key="1">
    <citation type="journal article" date="2016" name="BMC Genomics">
        <title>Consensus pan-genome assembly of the specialised wine bacterium Oenococcus oeni.</title>
        <authorList>
            <person name="Sternes P.R."/>
            <person name="Borneman A.R."/>
        </authorList>
    </citation>
    <scope>NUCLEOTIDE SEQUENCE [LARGE SCALE GENOMIC DNA]</scope>
    <source>
        <strain evidence="6 8">AWRIB661</strain>
    </source>
</reference>
<dbReference type="GO" id="GO:0022857">
    <property type="term" value="F:transmembrane transporter activity"/>
    <property type="evidence" value="ECO:0007669"/>
    <property type="project" value="InterPro"/>
</dbReference>
<dbReference type="AlphaFoldDB" id="A0A6N4A7D5"/>
<feature type="transmembrane region" description="Helical" evidence="5">
    <location>
        <begin position="204"/>
        <end position="228"/>
    </location>
</feature>
<dbReference type="EMBL" id="LR031358">
    <property type="protein sequence ID" value="VDB98405.1"/>
    <property type="molecule type" value="Genomic_DNA"/>
</dbReference>
<evidence type="ECO:0000256" key="5">
    <source>
        <dbReference type="SAM" id="Phobius"/>
    </source>
</evidence>
<feature type="transmembrane region" description="Helical" evidence="5">
    <location>
        <begin position="258"/>
        <end position="275"/>
    </location>
</feature>
<dbReference type="EMBL" id="MLOK01000040">
    <property type="protein sequence ID" value="OIM21121.1"/>
    <property type="molecule type" value="Genomic_DNA"/>
</dbReference>
<feature type="transmembrane region" description="Helical" evidence="5">
    <location>
        <begin position="311"/>
        <end position="335"/>
    </location>
</feature>
<feature type="transmembrane region" description="Helical" evidence="5">
    <location>
        <begin position="41"/>
        <end position="65"/>
    </location>
</feature>
<feature type="transmembrane region" description="Helical" evidence="5">
    <location>
        <begin position="77"/>
        <end position="96"/>
    </location>
</feature>
<dbReference type="PANTHER" id="PTHR10283">
    <property type="entry name" value="SOLUTE CARRIER FAMILY 13 MEMBER"/>
    <property type="match status" value="1"/>
</dbReference>
<feature type="transmembrane region" description="Helical" evidence="5">
    <location>
        <begin position="347"/>
        <end position="380"/>
    </location>
</feature>
<keyword evidence="2 5" id="KW-0812">Transmembrane</keyword>
<evidence type="ECO:0000313" key="9">
    <source>
        <dbReference type="Proteomes" id="UP000294726"/>
    </source>
</evidence>
<reference evidence="7 9" key="2">
    <citation type="submission" date="2018-08" db="EMBL/GenBank/DDBJ databases">
        <authorList>
            <person name="Lorentzen P. G. S. M."/>
        </authorList>
    </citation>
    <scope>NUCLEOTIDE SEQUENCE [LARGE SCALE GENOMIC DNA]</scope>
    <source>
        <strain evidence="7 9">CRBO_1381</strain>
    </source>
</reference>
<evidence type="ECO:0000256" key="1">
    <source>
        <dbReference type="ARBA" id="ARBA00004141"/>
    </source>
</evidence>
<dbReference type="Pfam" id="PF00939">
    <property type="entry name" value="Na_sulph_symp"/>
    <property type="match status" value="1"/>
</dbReference>
<keyword evidence="3 5" id="KW-1133">Transmembrane helix</keyword>
<dbReference type="InterPro" id="IPR001898">
    <property type="entry name" value="SLC13A/DASS"/>
</dbReference>
<sequence>MTKKTIGFLSGVVVFVIIDLIPFSGLSTTGRLDLALTLMTVVWWATQIAQPAFVGGIYLMLLIIFQVATPAQVFSDAWTGSIMWLVIGAYLIAGAVKDSGLGERIAYAFIVRFVRSWNGIIISIFVLTFILSLLIPHPWPRAFLIMSVIDVVASSAHMAKEDRAKLGLTVFAASCPLSGVFLTGDTSLNPLAVADSGVKVSFMSYFYYMSVPMIIAAIITMLLIMVLFRPTKEVSIDVDALRLKQKGLGAFSEKETRTLIWLVIAIALWLTSGITGIDVGWLTLVVALLMSLPLIGEVLTAKSWSGVPVNVLIFLTSAITIGVVGKVTGMNSWIAKTILPSSLPQNLYLLAIIITIGAMVIHMFMGSVIAVMGVTIPAFLAATTHMGVNPLAISLLVFSVVNLHYILPFHNMAILVGSDPDTGGGYNQKQVMRLGIPLTIVMFIVAVVEIFWWKLIGFV</sequence>
<dbReference type="RefSeq" id="WP_032820123.1">
    <property type="nucleotide sequence ID" value="NZ_CP014324.1"/>
</dbReference>
<dbReference type="GO" id="GO:0005886">
    <property type="term" value="C:plasma membrane"/>
    <property type="evidence" value="ECO:0007669"/>
    <property type="project" value="TreeGrafter"/>
</dbReference>
<dbReference type="Proteomes" id="UP000181728">
    <property type="component" value="Unassembled WGS sequence"/>
</dbReference>
<feature type="transmembrane region" description="Helical" evidence="5">
    <location>
        <begin position="117"/>
        <end position="135"/>
    </location>
</feature>
<evidence type="ECO:0000256" key="3">
    <source>
        <dbReference type="ARBA" id="ARBA00022989"/>
    </source>
</evidence>
<feature type="transmembrane region" description="Helical" evidence="5">
    <location>
        <begin position="434"/>
        <end position="453"/>
    </location>
</feature>
<evidence type="ECO:0000313" key="8">
    <source>
        <dbReference type="Proteomes" id="UP000181728"/>
    </source>
</evidence>